<dbReference type="KEGG" id="dpl:KGM_203754A"/>
<reference evidence="1 2" key="1">
    <citation type="journal article" date="2011" name="Cell">
        <title>The monarch butterfly genome yields insights into long-distance migration.</title>
        <authorList>
            <person name="Zhan S."/>
            <person name="Merlin C."/>
            <person name="Boore J.L."/>
            <person name="Reppert S.M."/>
        </authorList>
    </citation>
    <scope>NUCLEOTIDE SEQUENCE [LARGE SCALE GENOMIC DNA]</scope>
    <source>
        <strain evidence="1">F-2</strain>
    </source>
</reference>
<evidence type="ECO:0000313" key="2">
    <source>
        <dbReference type="Proteomes" id="UP000007151"/>
    </source>
</evidence>
<protein>
    <submittedName>
        <fullName evidence="1">Reverse transcrpitase</fullName>
    </submittedName>
</protein>
<accession>A0A212FIK5</accession>
<name>A0A212FIK5_DANPL</name>
<comment type="caution">
    <text evidence="1">The sequence shown here is derived from an EMBL/GenBank/DDBJ whole genome shotgun (WGS) entry which is preliminary data.</text>
</comment>
<dbReference type="AlphaFoldDB" id="A0A212FIK5"/>
<sequence>MFRPNLIARAKLLQIFAPSRLVPSSTQSYPMSIEAVVKSNPVEHPSTPSFLPSVMSQIPNVGIGLL</sequence>
<evidence type="ECO:0000313" key="1">
    <source>
        <dbReference type="EMBL" id="OWR53566.1"/>
    </source>
</evidence>
<organism evidence="1 2">
    <name type="scientific">Danaus plexippus plexippus</name>
    <dbReference type="NCBI Taxonomy" id="278856"/>
    <lineage>
        <taxon>Eukaryota</taxon>
        <taxon>Metazoa</taxon>
        <taxon>Ecdysozoa</taxon>
        <taxon>Arthropoda</taxon>
        <taxon>Hexapoda</taxon>
        <taxon>Insecta</taxon>
        <taxon>Pterygota</taxon>
        <taxon>Neoptera</taxon>
        <taxon>Endopterygota</taxon>
        <taxon>Lepidoptera</taxon>
        <taxon>Glossata</taxon>
        <taxon>Ditrysia</taxon>
        <taxon>Papilionoidea</taxon>
        <taxon>Nymphalidae</taxon>
        <taxon>Danainae</taxon>
        <taxon>Danaini</taxon>
        <taxon>Danaina</taxon>
        <taxon>Danaus</taxon>
        <taxon>Danaus</taxon>
    </lineage>
</organism>
<gene>
    <name evidence="1" type="ORF">KGM_203754A</name>
</gene>
<dbReference type="Proteomes" id="UP000007151">
    <property type="component" value="Unassembled WGS sequence"/>
</dbReference>
<dbReference type="InParanoid" id="A0A212FIK5"/>
<keyword evidence="2" id="KW-1185">Reference proteome</keyword>
<feature type="non-terminal residue" evidence="1">
    <location>
        <position position="66"/>
    </location>
</feature>
<proteinExistence type="predicted"/>
<dbReference type="EMBL" id="AGBW02008366">
    <property type="protein sequence ID" value="OWR53566.1"/>
    <property type="molecule type" value="Genomic_DNA"/>
</dbReference>